<dbReference type="PRINTS" id="PR00719">
    <property type="entry name" value="LMWPTPASE"/>
</dbReference>
<dbReference type="EC" id="3.1.3.2" evidence="7"/>
<dbReference type="InterPro" id="IPR023485">
    <property type="entry name" value="Ptyr_pPase"/>
</dbReference>
<feature type="active site" description="Nucleophile" evidence="6">
    <location>
        <position position="12"/>
    </location>
</feature>
<feature type="domain" description="Phosphotyrosine protein phosphatase I" evidence="8">
    <location>
        <begin position="6"/>
        <end position="154"/>
    </location>
</feature>
<comment type="catalytic activity">
    <reaction evidence="7">
        <text>O-phospho-L-tyrosyl-[protein] + H2O = L-tyrosyl-[protein] + phosphate</text>
        <dbReference type="Rhea" id="RHEA:10684"/>
        <dbReference type="Rhea" id="RHEA-COMP:10136"/>
        <dbReference type="Rhea" id="RHEA-COMP:20101"/>
        <dbReference type="ChEBI" id="CHEBI:15377"/>
        <dbReference type="ChEBI" id="CHEBI:43474"/>
        <dbReference type="ChEBI" id="CHEBI:46858"/>
        <dbReference type="ChEBI" id="CHEBI:61978"/>
        <dbReference type="EC" id="3.1.3.48"/>
    </reaction>
</comment>
<comment type="subcellular location">
    <subcellularLocation>
        <location evidence="1 7">Cytoplasm</location>
    </subcellularLocation>
</comment>
<dbReference type="Pfam" id="PF01451">
    <property type="entry name" value="LMWPc"/>
    <property type="match status" value="1"/>
</dbReference>
<keyword evidence="5 7" id="KW-0904">Protein phosphatase</keyword>
<feature type="active site" evidence="6">
    <location>
        <position position="18"/>
    </location>
</feature>
<evidence type="ECO:0000256" key="1">
    <source>
        <dbReference type="ARBA" id="ARBA00004496"/>
    </source>
</evidence>
<evidence type="ECO:0000256" key="7">
    <source>
        <dbReference type="RuleBase" id="RU368115"/>
    </source>
</evidence>
<dbReference type="InterPro" id="IPR017867">
    <property type="entry name" value="Tyr_phospatase_low_mol_wt"/>
</dbReference>
<dbReference type="PANTHER" id="PTHR11717:SF7">
    <property type="entry name" value="LOW MOLECULAR WEIGHT PHOSPHOTYROSINE PROTEIN PHOSPHATASE"/>
    <property type="match status" value="1"/>
</dbReference>
<dbReference type="InterPro" id="IPR050438">
    <property type="entry name" value="LMW_PTPase"/>
</dbReference>
<organism evidence="9 10">
    <name type="scientific">Hermetia illucens</name>
    <name type="common">Black soldier fly</name>
    <dbReference type="NCBI Taxonomy" id="343691"/>
    <lineage>
        <taxon>Eukaryota</taxon>
        <taxon>Metazoa</taxon>
        <taxon>Ecdysozoa</taxon>
        <taxon>Arthropoda</taxon>
        <taxon>Hexapoda</taxon>
        <taxon>Insecta</taxon>
        <taxon>Pterygota</taxon>
        <taxon>Neoptera</taxon>
        <taxon>Endopterygota</taxon>
        <taxon>Diptera</taxon>
        <taxon>Brachycera</taxon>
        <taxon>Stratiomyomorpha</taxon>
        <taxon>Stratiomyidae</taxon>
        <taxon>Hermetiinae</taxon>
        <taxon>Hermetia</taxon>
    </lineage>
</organism>
<evidence type="ECO:0000256" key="3">
    <source>
        <dbReference type="ARBA" id="ARBA00022490"/>
    </source>
</evidence>
<dbReference type="SMART" id="SM00226">
    <property type="entry name" value="LMWPc"/>
    <property type="match status" value="1"/>
</dbReference>
<dbReference type="Gene3D" id="3.40.50.2300">
    <property type="match status" value="1"/>
</dbReference>
<dbReference type="InterPro" id="IPR036196">
    <property type="entry name" value="Ptyr_pPase_sf"/>
</dbReference>
<reference evidence="9 10" key="1">
    <citation type="submission" date="2020-11" db="EMBL/GenBank/DDBJ databases">
        <authorList>
            <person name="Wallbank WR R."/>
            <person name="Pardo Diaz C."/>
            <person name="Kozak K."/>
            <person name="Martin S."/>
            <person name="Jiggins C."/>
            <person name="Moest M."/>
            <person name="Warren A I."/>
            <person name="Generalovic N T."/>
            <person name="Byers J.R.P. K."/>
            <person name="Montejo-Kovacevich G."/>
            <person name="Yen C E."/>
        </authorList>
    </citation>
    <scope>NUCLEOTIDE SEQUENCE [LARGE SCALE GENOMIC DNA]</scope>
</reference>
<feature type="active site" description="Proton donor" evidence="6">
    <location>
        <position position="127"/>
    </location>
</feature>
<dbReference type="CDD" id="cd16343">
    <property type="entry name" value="LMWPTP"/>
    <property type="match status" value="1"/>
</dbReference>
<dbReference type="FunCoup" id="A0A7R8UUL1">
    <property type="interactions" value="1909"/>
</dbReference>
<dbReference type="GO" id="GO:0004726">
    <property type="term" value="F:non-membrane spanning protein tyrosine phosphatase activity"/>
    <property type="evidence" value="ECO:0007669"/>
    <property type="project" value="InterPro"/>
</dbReference>
<dbReference type="FunFam" id="3.40.50.2300:FF:000105">
    <property type="entry name" value="Low molecular weight phosphotyrosine protein"/>
    <property type="match status" value="1"/>
</dbReference>
<comment type="catalytic activity">
    <reaction evidence="7">
        <text>a phosphate monoester + H2O = an alcohol + phosphate</text>
        <dbReference type="Rhea" id="RHEA:15017"/>
        <dbReference type="ChEBI" id="CHEBI:15377"/>
        <dbReference type="ChEBI" id="CHEBI:30879"/>
        <dbReference type="ChEBI" id="CHEBI:43474"/>
        <dbReference type="ChEBI" id="CHEBI:67140"/>
        <dbReference type="EC" id="3.1.3.2"/>
    </reaction>
</comment>
<dbReference type="PANTHER" id="PTHR11717">
    <property type="entry name" value="LOW MOLECULAR WEIGHT PROTEIN TYROSINE PHOSPHATASE"/>
    <property type="match status" value="1"/>
</dbReference>
<comment type="similarity">
    <text evidence="2 7">Belongs to the low molecular weight phosphotyrosine protein phosphatase family.</text>
</comment>
<dbReference type="OrthoDB" id="3388at2759"/>
<dbReference type="PRINTS" id="PR00720">
    <property type="entry name" value="MAMMALPTPASE"/>
</dbReference>
<dbReference type="Proteomes" id="UP000594454">
    <property type="component" value="Chromosome 4"/>
</dbReference>
<dbReference type="EMBL" id="LR899012">
    <property type="protein sequence ID" value="CAD7086878.1"/>
    <property type="molecule type" value="Genomic_DNA"/>
</dbReference>
<dbReference type="EC" id="3.1.3.48" evidence="7"/>
<comment type="function">
    <text evidence="7">Acts on tyrosine phosphorylated proteins, low-MW aryl phosphates and natural and synthetic acyl phosphates.</text>
</comment>
<evidence type="ECO:0000256" key="5">
    <source>
        <dbReference type="ARBA" id="ARBA00022912"/>
    </source>
</evidence>
<evidence type="ECO:0000256" key="6">
    <source>
        <dbReference type="PIRSR" id="PIRSR617867-1"/>
    </source>
</evidence>
<keyword evidence="4 7" id="KW-0378">Hydrolase</keyword>
<dbReference type="AlphaFoldDB" id="A0A7R8UUL1"/>
<protein>
    <recommendedName>
        <fullName evidence="7">Low molecular weight phosphotyrosine protein phosphatase</fullName>
        <shortName evidence="7">LMW-PTP</shortName>
        <shortName evidence="7">LMW-PTPase</shortName>
        <ecNumber evidence="7">3.1.3.2</ecNumber>
        <ecNumber evidence="7">3.1.3.48</ecNumber>
    </recommendedName>
    <alternativeName>
        <fullName evidence="7">Low molecular weight cytosolic acid phosphatase</fullName>
    </alternativeName>
</protein>
<evidence type="ECO:0000256" key="2">
    <source>
        <dbReference type="ARBA" id="ARBA00011063"/>
    </source>
</evidence>
<evidence type="ECO:0000313" key="10">
    <source>
        <dbReference type="Proteomes" id="UP000594454"/>
    </source>
</evidence>
<evidence type="ECO:0000259" key="8">
    <source>
        <dbReference type="SMART" id="SM00226"/>
    </source>
</evidence>
<keyword evidence="10" id="KW-1185">Reference proteome</keyword>
<dbReference type="InParanoid" id="A0A7R8UUL1"/>
<dbReference type="GO" id="GO:0003993">
    <property type="term" value="F:acid phosphatase activity"/>
    <property type="evidence" value="ECO:0007669"/>
    <property type="project" value="UniProtKB-UniRule"/>
</dbReference>
<keyword evidence="3 7" id="KW-0963">Cytoplasm</keyword>
<dbReference type="InterPro" id="IPR002115">
    <property type="entry name" value="Tyr_Pase_low_mol_wt_mml"/>
</dbReference>
<proteinExistence type="inferred from homology"/>
<evidence type="ECO:0000256" key="4">
    <source>
        <dbReference type="ARBA" id="ARBA00022801"/>
    </source>
</evidence>
<dbReference type="GO" id="GO:0005737">
    <property type="term" value="C:cytoplasm"/>
    <property type="evidence" value="ECO:0007669"/>
    <property type="project" value="UniProtKB-SubCell"/>
</dbReference>
<accession>A0A7R8UUL1</accession>
<dbReference type="SUPFAM" id="SSF52788">
    <property type="entry name" value="Phosphotyrosine protein phosphatases I"/>
    <property type="match status" value="1"/>
</dbReference>
<evidence type="ECO:0000313" key="9">
    <source>
        <dbReference type="EMBL" id="CAD7086878.1"/>
    </source>
</evidence>
<dbReference type="OMA" id="ACEGICK"/>
<gene>
    <name evidence="9" type="ORF">HERILL_LOCUS9618</name>
</gene>
<sequence length="160" mass="18213">MGDGKRRVLMVCLGNTCRSPIAEAVFQNVVNKAGVSSEWEVDSAALMDWNVGRGAQPRGLKTLSDHGLKCSHKARQITKEDFEKFDYIFGMDMGNVRDLNELKPANSKAKILLLGDFDPQGERHIRDPYFDHGYEGFEKCYQQCSRMCPEFFKRVTENNI</sequence>
<name>A0A7R8UUL1_HERIL</name>